<dbReference type="Gene3D" id="3.90.180.10">
    <property type="entry name" value="Medium-chain alcohol dehydrogenases, catalytic domain"/>
    <property type="match status" value="1"/>
</dbReference>
<dbReference type="PATRIC" id="fig|1656095.3.peg.4167"/>
<dbReference type="Proteomes" id="UP000037315">
    <property type="component" value="Unassembled WGS sequence"/>
</dbReference>
<evidence type="ECO:0000313" key="2">
    <source>
        <dbReference type="Proteomes" id="UP000037315"/>
    </source>
</evidence>
<evidence type="ECO:0000313" key="1">
    <source>
        <dbReference type="EMBL" id="KMV36681.1"/>
    </source>
</evidence>
<keyword evidence="2" id="KW-1185">Reference proteome</keyword>
<organism evidence="1 2">
    <name type="scientific">Franconibacter pulveris</name>
    <dbReference type="NCBI Taxonomy" id="435910"/>
    <lineage>
        <taxon>Bacteria</taxon>
        <taxon>Pseudomonadati</taxon>
        <taxon>Pseudomonadota</taxon>
        <taxon>Gammaproteobacteria</taxon>
        <taxon>Enterobacterales</taxon>
        <taxon>Enterobacteriaceae</taxon>
        <taxon>Franconibacter</taxon>
    </lineage>
</organism>
<dbReference type="Gene3D" id="3.40.50.720">
    <property type="entry name" value="NAD(P)-binding Rossmann-like Domain"/>
    <property type="match status" value="1"/>
</dbReference>
<name>A0A0J8VU14_9ENTR</name>
<dbReference type="AlphaFoldDB" id="A0A0J8VU14"/>
<comment type="caution">
    <text evidence="1">The sequence shown here is derived from an EMBL/GenBank/DDBJ whole genome shotgun (WGS) entry which is preliminary data.</text>
</comment>
<gene>
    <name evidence="1" type="ORF">ACH50_00055</name>
</gene>
<accession>A0A0J8VU14</accession>
<reference evidence="1 2" key="1">
    <citation type="submission" date="2015-06" db="EMBL/GenBank/DDBJ databases">
        <title>Genome sequencing of Cronobacter sp. strain DJ34 isolated from petroleum contaminated sludge of Duliajan Oil Fields, Assam, India.</title>
        <authorList>
            <person name="Pal S."/>
            <person name="Banerjee T.D."/>
            <person name="Roy A."/>
            <person name="Sar P."/>
            <person name="Kazy S.K."/>
        </authorList>
    </citation>
    <scope>NUCLEOTIDE SEQUENCE [LARGE SCALE GENOMIC DNA]</scope>
    <source>
        <strain evidence="1 2">DJ34</strain>
    </source>
</reference>
<dbReference type="EMBL" id="LFEJ01000001">
    <property type="protein sequence ID" value="KMV36681.1"/>
    <property type="molecule type" value="Genomic_DNA"/>
</dbReference>
<protein>
    <submittedName>
        <fullName evidence="1">Uncharacterized protein</fullName>
    </submittedName>
</protein>
<sequence length="59" mass="6358">MTLNGLAPGHRNPDFLHEVAPLAAQGRIKYAKALIDEFENIPNAFVQLLKAAIAASRSS</sequence>
<proteinExistence type="predicted"/>